<evidence type="ECO:0000256" key="8">
    <source>
        <dbReference type="ARBA" id="ARBA00023002"/>
    </source>
</evidence>
<gene>
    <name evidence="18" type="ORF">DAEQUDRAFT_765551</name>
</gene>
<feature type="transmembrane region" description="Helical" evidence="13">
    <location>
        <begin position="540"/>
        <end position="559"/>
    </location>
</feature>
<keyword evidence="13" id="KW-1133">Transmembrane helix</keyword>
<evidence type="ECO:0000313" key="19">
    <source>
        <dbReference type="Proteomes" id="UP000076727"/>
    </source>
</evidence>
<keyword evidence="8" id="KW-0560">Oxidoreductase</keyword>
<dbReference type="STRING" id="1314783.A0A165QAT0"/>
<evidence type="ECO:0000256" key="7">
    <source>
        <dbReference type="ARBA" id="ARBA00022723"/>
    </source>
</evidence>
<protein>
    <recommendedName>
        <fullName evidence="5">laccase</fullName>
        <ecNumber evidence="5">1.10.3.2</ecNumber>
    </recommendedName>
</protein>
<evidence type="ECO:0000256" key="14">
    <source>
        <dbReference type="SAM" id="SignalP"/>
    </source>
</evidence>
<dbReference type="EC" id="1.10.3.2" evidence="5"/>
<keyword evidence="10" id="KW-1015">Disulfide bond</keyword>
<dbReference type="PANTHER" id="PTHR11709">
    <property type="entry name" value="MULTI-COPPER OXIDASE"/>
    <property type="match status" value="1"/>
</dbReference>
<keyword evidence="9" id="KW-0186">Copper</keyword>
<dbReference type="AlphaFoldDB" id="A0A165QAT0"/>
<comment type="similarity">
    <text evidence="4">Belongs to the multicopper oxidase family.</text>
</comment>
<evidence type="ECO:0000256" key="9">
    <source>
        <dbReference type="ARBA" id="ARBA00023008"/>
    </source>
</evidence>
<evidence type="ECO:0000256" key="11">
    <source>
        <dbReference type="ARBA" id="ARBA00023180"/>
    </source>
</evidence>
<dbReference type="Pfam" id="PF07732">
    <property type="entry name" value="Cu-oxidase_3"/>
    <property type="match status" value="1"/>
</dbReference>
<dbReference type="Pfam" id="PF07731">
    <property type="entry name" value="Cu-oxidase_2"/>
    <property type="match status" value="1"/>
</dbReference>
<keyword evidence="7" id="KW-0479">Metal-binding</keyword>
<evidence type="ECO:0000259" key="16">
    <source>
        <dbReference type="Pfam" id="PF07731"/>
    </source>
</evidence>
<sequence>MLYSLLLPALVALDVASAVSAERGRPRIITKLDIVNKEIAPDGFPRVGTLANGTFPGPIIKGYKGDNFQIKVDNHLHDESMNTSTTVHWHGIDQHHTNWADGVAFVTQCPIEPDHSFLYDFDVHDQAGTFWYHSHEGVQYCDGLRGPLVIYDENDPHKHMYDVDDDTTVISLSDWYHQPASKLTFGGPWPANSTLINGLGRQEGAQTPVTVIEVEQGKRYRFRLLASSCHPWFNFSINGHDNMTIIEADGQNTEPLSGIDQIQVYPAQRYSFVLEANQPIGNYWIHAVPDQVNPSVTNTSLGLAILRYRGAPAEDPRDEPTIVPEPKSPLLEQNLRAYPTEEAVPPLDPDCEECNLTFNFTLDIQAGDFLVNGTSYQSPELPVLLQILSGKYTPQQLLPKGSVYTLPRNKTIQVTMPGLVLGGPHPLHLHGHSFHVVRSSGTNQTNTINPVFRDTVAVGGAASDDVIIRFRTDNPGPWIMHCHIDFHLALGFALVFAEDPEDVAGYVSPIPPAWDELCPIFYEGDGNVQQYYVGYSWRDLALFAAAALTVLFLLSRLLMKLRQRSKMTLPYYSPLSTDEAEASQKAAFTSTPGATVTNLEEAEPLLIDGAKY</sequence>
<comment type="function">
    <text evidence="12">In vitro, has activity towards 2,2'-azino-bis(3-ethylbenzthiazoline-6-sulfonic acid) (ABTS), 2,6-dimethoxy-phenol, and guaiacol. Although brown rot fungi preferentially degrade hemicellulose and cellulose, the enzyme may contribute to generating small amounts of lignin breakdown products required for catalytic reactions.</text>
</comment>
<keyword evidence="13" id="KW-0472">Membrane</keyword>
<dbReference type="Pfam" id="PF00394">
    <property type="entry name" value="Cu-oxidase"/>
    <property type="match status" value="1"/>
</dbReference>
<proteinExistence type="inferred from homology"/>
<feature type="domain" description="Plastocyanin-like" evidence="17">
    <location>
        <begin position="36"/>
        <end position="154"/>
    </location>
</feature>
<accession>A0A165QAT0</accession>
<name>A0A165QAT0_9APHY</name>
<evidence type="ECO:0000256" key="10">
    <source>
        <dbReference type="ARBA" id="ARBA00023157"/>
    </source>
</evidence>
<evidence type="ECO:0000259" key="17">
    <source>
        <dbReference type="Pfam" id="PF07732"/>
    </source>
</evidence>
<evidence type="ECO:0000256" key="3">
    <source>
        <dbReference type="ARBA" id="ARBA00004613"/>
    </source>
</evidence>
<dbReference type="InterPro" id="IPR001117">
    <property type="entry name" value="Cu-oxidase_2nd"/>
</dbReference>
<keyword evidence="14" id="KW-0732">Signal</keyword>
<evidence type="ECO:0000256" key="4">
    <source>
        <dbReference type="ARBA" id="ARBA00010609"/>
    </source>
</evidence>
<dbReference type="PROSITE" id="PS00079">
    <property type="entry name" value="MULTICOPPER_OXIDASE1"/>
    <property type="match status" value="1"/>
</dbReference>
<comment type="subcellular location">
    <subcellularLocation>
        <location evidence="3">Secreted</location>
    </subcellularLocation>
</comment>
<dbReference type="EMBL" id="KV429059">
    <property type="protein sequence ID" value="KZT69224.1"/>
    <property type="molecule type" value="Genomic_DNA"/>
</dbReference>
<dbReference type="InterPro" id="IPR033138">
    <property type="entry name" value="Cu_oxidase_CS"/>
</dbReference>
<keyword evidence="19" id="KW-1185">Reference proteome</keyword>
<dbReference type="Gene3D" id="2.60.40.420">
    <property type="entry name" value="Cupredoxins - blue copper proteins"/>
    <property type="match status" value="3"/>
</dbReference>
<dbReference type="CDD" id="cd13903">
    <property type="entry name" value="CuRO_3_Tv-LCC_like"/>
    <property type="match status" value="1"/>
</dbReference>
<keyword evidence="11" id="KW-0325">Glycoprotein</keyword>
<dbReference type="PANTHER" id="PTHR11709:SF394">
    <property type="entry name" value="FI03373P-RELATED"/>
    <property type="match status" value="1"/>
</dbReference>
<dbReference type="FunFam" id="2.60.40.420:FF:000045">
    <property type="entry name" value="Laccase 2"/>
    <property type="match status" value="1"/>
</dbReference>
<evidence type="ECO:0000256" key="5">
    <source>
        <dbReference type="ARBA" id="ARBA00012297"/>
    </source>
</evidence>
<dbReference type="GO" id="GO:0052716">
    <property type="term" value="F:hydroquinone:oxygen oxidoreductase activity"/>
    <property type="evidence" value="ECO:0007669"/>
    <property type="project" value="UniProtKB-EC"/>
</dbReference>
<evidence type="ECO:0000256" key="2">
    <source>
        <dbReference type="ARBA" id="ARBA00001935"/>
    </source>
</evidence>
<evidence type="ECO:0000313" key="18">
    <source>
        <dbReference type="EMBL" id="KZT69224.1"/>
    </source>
</evidence>
<dbReference type="CDD" id="cd13856">
    <property type="entry name" value="CuRO_1_Tv-LCC_like"/>
    <property type="match status" value="1"/>
</dbReference>
<feature type="signal peptide" evidence="14">
    <location>
        <begin position="1"/>
        <end position="21"/>
    </location>
</feature>
<keyword evidence="13" id="KW-0812">Transmembrane</keyword>
<comment type="cofactor">
    <cofactor evidence="2">
        <name>Cu cation</name>
        <dbReference type="ChEBI" id="CHEBI:23378"/>
    </cofactor>
</comment>
<dbReference type="InterPro" id="IPR011706">
    <property type="entry name" value="Cu-oxidase_C"/>
</dbReference>
<dbReference type="InterPro" id="IPR011707">
    <property type="entry name" value="Cu-oxidase-like_N"/>
</dbReference>
<dbReference type="OrthoDB" id="2121828at2759"/>
<evidence type="ECO:0000259" key="15">
    <source>
        <dbReference type="Pfam" id="PF00394"/>
    </source>
</evidence>
<reference evidence="18 19" key="1">
    <citation type="journal article" date="2016" name="Mol. Biol. Evol.">
        <title>Comparative Genomics of Early-Diverging Mushroom-Forming Fungi Provides Insights into the Origins of Lignocellulose Decay Capabilities.</title>
        <authorList>
            <person name="Nagy L.G."/>
            <person name="Riley R."/>
            <person name="Tritt A."/>
            <person name="Adam C."/>
            <person name="Daum C."/>
            <person name="Floudas D."/>
            <person name="Sun H."/>
            <person name="Yadav J.S."/>
            <person name="Pangilinan J."/>
            <person name="Larsson K.H."/>
            <person name="Matsuura K."/>
            <person name="Barry K."/>
            <person name="Labutti K."/>
            <person name="Kuo R."/>
            <person name="Ohm R.A."/>
            <person name="Bhattacharya S.S."/>
            <person name="Shirouzu T."/>
            <person name="Yoshinaga Y."/>
            <person name="Martin F.M."/>
            <person name="Grigoriev I.V."/>
            <person name="Hibbett D.S."/>
        </authorList>
    </citation>
    <scope>NUCLEOTIDE SEQUENCE [LARGE SCALE GENOMIC DNA]</scope>
    <source>
        <strain evidence="18 19">L-15889</strain>
    </source>
</reference>
<dbReference type="SUPFAM" id="SSF49503">
    <property type="entry name" value="Cupredoxins"/>
    <property type="match status" value="3"/>
</dbReference>
<evidence type="ECO:0000256" key="1">
    <source>
        <dbReference type="ARBA" id="ARBA00000349"/>
    </source>
</evidence>
<feature type="domain" description="Plastocyanin-like" evidence="16">
    <location>
        <begin position="378"/>
        <end position="501"/>
    </location>
</feature>
<dbReference type="Proteomes" id="UP000076727">
    <property type="component" value="Unassembled WGS sequence"/>
</dbReference>
<feature type="chain" id="PRO_5007864783" description="laccase" evidence="14">
    <location>
        <begin position="22"/>
        <end position="612"/>
    </location>
</feature>
<dbReference type="InterPro" id="IPR008972">
    <property type="entry name" value="Cupredoxin"/>
</dbReference>
<dbReference type="GO" id="GO:0005576">
    <property type="term" value="C:extracellular region"/>
    <property type="evidence" value="ECO:0007669"/>
    <property type="project" value="UniProtKB-SubCell"/>
</dbReference>
<dbReference type="GO" id="GO:0005507">
    <property type="term" value="F:copper ion binding"/>
    <property type="evidence" value="ECO:0007669"/>
    <property type="project" value="InterPro"/>
</dbReference>
<evidence type="ECO:0000256" key="6">
    <source>
        <dbReference type="ARBA" id="ARBA00022525"/>
    </source>
</evidence>
<comment type="catalytic activity">
    <reaction evidence="1">
        <text>4 hydroquinone + O2 = 4 benzosemiquinone + 2 H2O</text>
        <dbReference type="Rhea" id="RHEA:11276"/>
        <dbReference type="ChEBI" id="CHEBI:15377"/>
        <dbReference type="ChEBI" id="CHEBI:15379"/>
        <dbReference type="ChEBI" id="CHEBI:17594"/>
        <dbReference type="ChEBI" id="CHEBI:17977"/>
        <dbReference type="EC" id="1.10.3.2"/>
    </reaction>
</comment>
<evidence type="ECO:0000256" key="13">
    <source>
        <dbReference type="SAM" id="Phobius"/>
    </source>
</evidence>
<dbReference type="InterPro" id="IPR045087">
    <property type="entry name" value="Cu-oxidase_fam"/>
</dbReference>
<keyword evidence="6" id="KW-0964">Secreted</keyword>
<organism evidence="18 19">
    <name type="scientific">Daedalea quercina L-15889</name>
    <dbReference type="NCBI Taxonomy" id="1314783"/>
    <lineage>
        <taxon>Eukaryota</taxon>
        <taxon>Fungi</taxon>
        <taxon>Dikarya</taxon>
        <taxon>Basidiomycota</taxon>
        <taxon>Agaricomycotina</taxon>
        <taxon>Agaricomycetes</taxon>
        <taxon>Polyporales</taxon>
        <taxon>Fomitopsis</taxon>
    </lineage>
</organism>
<feature type="domain" description="Plastocyanin-like" evidence="15">
    <location>
        <begin position="167"/>
        <end position="311"/>
    </location>
</feature>
<evidence type="ECO:0000256" key="12">
    <source>
        <dbReference type="ARBA" id="ARBA00059923"/>
    </source>
</evidence>